<organism evidence="1 2">
    <name type="scientific">Rhynchophorus ferrugineus</name>
    <name type="common">Red palm weevil</name>
    <name type="synonym">Curculio ferrugineus</name>
    <dbReference type="NCBI Taxonomy" id="354439"/>
    <lineage>
        <taxon>Eukaryota</taxon>
        <taxon>Metazoa</taxon>
        <taxon>Ecdysozoa</taxon>
        <taxon>Arthropoda</taxon>
        <taxon>Hexapoda</taxon>
        <taxon>Insecta</taxon>
        <taxon>Pterygota</taxon>
        <taxon>Neoptera</taxon>
        <taxon>Endopterygota</taxon>
        <taxon>Coleoptera</taxon>
        <taxon>Polyphaga</taxon>
        <taxon>Cucujiformia</taxon>
        <taxon>Curculionidae</taxon>
        <taxon>Dryophthorinae</taxon>
        <taxon>Rhynchophorus</taxon>
    </lineage>
</organism>
<dbReference type="AlphaFoldDB" id="A0A834IXG6"/>
<gene>
    <name evidence="1" type="ORF">GWI33_010305</name>
</gene>
<keyword evidence="2" id="KW-1185">Reference proteome</keyword>
<sequence length="96" mass="10877">MVVVVYAVKSFQIKFERFIWCPVRTERDSLLLRDESVSAYMYRAQELISLHKPVAIFSCAKNATVSPCCGRKCRSVDTITACTSSNKRTDFNTSLS</sequence>
<name>A0A834IXG6_RHYFE</name>
<proteinExistence type="predicted"/>
<dbReference type="EMBL" id="JAACXV010000049">
    <property type="protein sequence ID" value="KAF7285653.1"/>
    <property type="molecule type" value="Genomic_DNA"/>
</dbReference>
<dbReference type="Proteomes" id="UP000625711">
    <property type="component" value="Unassembled WGS sequence"/>
</dbReference>
<evidence type="ECO:0000313" key="2">
    <source>
        <dbReference type="Proteomes" id="UP000625711"/>
    </source>
</evidence>
<accession>A0A834IXG6</accession>
<reference evidence="1" key="1">
    <citation type="submission" date="2020-08" db="EMBL/GenBank/DDBJ databases">
        <title>Genome sequencing and assembly of the red palm weevil Rhynchophorus ferrugineus.</title>
        <authorList>
            <person name="Dias G.B."/>
            <person name="Bergman C.M."/>
            <person name="Manee M."/>
        </authorList>
    </citation>
    <scope>NUCLEOTIDE SEQUENCE</scope>
    <source>
        <strain evidence="1">AA-2017</strain>
        <tissue evidence="1">Whole larva</tissue>
    </source>
</reference>
<comment type="caution">
    <text evidence="1">The sequence shown here is derived from an EMBL/GenBank/DDBJ whole genome shotgun (WGS) entry which is preliminary data.</text>
</comment>
<evidence type="ECO:0000313" key="1">
    <source>
        <dbReference type="EMBL" id="KAF7285653.1"/>
    </source>
</evidence>
<protein>
    <submittedName>
        <fullName evidence="1">Uncharacterized protein</fullName>
    </submittedName>
</protein>